<evidence type="ECO:0000256" key="14">
    <source>
        <dbReference type="ARBA" id="ARBA00047899"/>
    </source>
</evidence>
<dbReference type="InterPro" id="IPR000719">
    <property type="entry name" value="Prot_kinase_dom"/>
</dbReference>
<dbReference type="PROSITE" id="PS50011">
    <property type="entry name" value="PROTEIN_KINASE_DOM"/>
    <property type="match status" value="1"/>
</dbReference>
<evidence type="ECO:0000256" key="7">
    <source>
        <dbReference type="ARBA" id="ARBA00022723"/>
    </source>
</evidence>
<keyword evidence="11" id="KW-0460">Magnesium</keyword>
<name>V9KEG5_CALMI</name>
<keyword evidence="10 17" id="KW-0067">ATP-binding</keyword>
<evidence type="ECO:0000256" key="8">
    <source>
        <dbReference type="ARBA" id="ARBA00022741"/>
    </source>
</evidence>
<dbReference type="Gene3D" id="4.10.680.10">
    <property type="entry name" value="Cdc42-like binding domain"/>
    <property type="match status" value="1"/>
</dbReference>
<evidence type="ECO:0000256" key="17">
    <source>
        <dbReference type="PROSITE-ProRule" id="PRU10141"/>
    </source>
</evidence>
<keyword evidence="6" id="KW-0808">Transferase</keyword>
<evidence type="ECO:0000256" key="4">
    <source>
        <dbReference type="ARBA" id="ARBA00022490"/>
    </source>
</evidence>
<dbReference type="GO" id="GO:0046872">
    <property type="term" value="F:metal ion binding"/>
    <property type="evidence" value="ECO:0007669"/>
    <property type="project" value="UniProtKB-KW"/>
</dbReference>
<evidence type="ECO:0000259" key="19">
    <source>
        <dbReference type="PROSITE" id="PS50002"/>
    </source>
</evidence>
<dbReference type="InterPro" id="IPR036028">
    <property type="entry name" value="SH3-like_dom_sf"/>
</dbReference>
<keyword evidence="4" id="KW-0963">Cytoplasm</keyword>
<dbReference type="Gene3D" id="3.30.200.20">
    <property type="entry name" value="Phosphorylase Kinase, domain 1"/>
    <property type="match status" value="1"/>
</dbReference>
<dbReference type="Gene3D" id="1.10.510.10">
    <property type="entry name" value="Transferase(Phosphotransferase) domain 1"/>
    <property type="match status" value="1"/>
</dbReference>
<sequence length="804" mass="91002">MQREIGIERQGEETALIPKKNRIRPRFPERWYIDRNRAERMCGTNLKPNPGVSMSPEEGSEWLRHFLQELQLEQFHLKIRNELNVTRLSHFDYVKTMDLERIGMGRPGQRRLLDAVKRKRAAAKPKPWSKMFNARADLYETPSHPGVPQGSAPNGDFSLKCLINEKDLMLHERLGTGSFGVVRRGEWRLPNGRTVTVAVKCLKSDLSNETDVTSDFLQEVNAMYALNHPNLIHLFGMTLGQPMKMVTELASLGSLYDYLRVRYGRFPIATLWLYASQIAEGMAYLESSHFIHRDLAARNILLAAEDTAKIADFGLTRSLTNTDHYVMKAHRRIPFAWCAPECLKSGLFSHASDVWMYGVLLWELFSYCEEPWLGLNGREILMMVDREGKRLDQPADCPTNIYSLCLQCWAARPEDRPTFNSILTWVKEVRPREAKAIQDVMDSDRLRLQTNDLITVMEGKPGSSLWRGQSKKTLQIGLFPQSCVTSDTARPAPAISFPLRQTFIHAGHGDVNPRRCWGKPEKSFQDRMASNQLLAMSGLSRSLDSDLGGKKLLEQANPDLDPKHRPQRVKDQPGGARRPGVGHNARKMLRDLGNGTRFAAEAEDITLDLGKLRLKAPQVRPNCLSVAWPKLELFTTSGHPHSGNEGDQTRLGPETRRHGSQPALVLEQKKDSGSSSRPNPGIPVDRQPRPRAPRAGQTGRSHTPPTGGEMFHTPNSGVHCEVNSSSQPDKVRQVQNMVHGVTTEESQKALLINKSDVESAVRHLKIEQLYFMSLKSREECRRILCRYNWSLEMASQRLLKQSKS</sequence>
<comment type="similarity">
    <text evidence="15">Belongs to the protein kinase superfamily. Tyr protein kinase family.</text>
</comment>
<comment type="cofactor">
    <cofactor evidence="1">
        <name>Mg(2+)</name>
        <dbReference type="ChEBI" id="CHEBI:18420"/>
    </cofactor>
</comment>
<evidence type="ECO:0000256" key="18">
    <source>
        <dbReference type="SAM" id="MobiDB-lite"/>
    </source>
</evidence>
<dbReference type="GO" id="GO:0030136">
    <property type="term" value="C:clathrin-coated vesicle"/>
    <property type="evidence" value="ECO:0007669"/>
    <property type="project" value="UniProtKB-SubCell"/>
</dbReference>
<evidence type="ECO:0000256" key="1">
    <source>
        <dbReference type="ARBA" id="ARBA00001946"/>
    </source>
</evidence>
<dbReference type="InterPro" id="IPR015116">
    <property type="entry name" value="Cdc42-bd-like"/>
</dbReference>
<comment type="subcellular location">
    <subcellularLocation>
        <location evidence="2">Cytoplasmic vesicle</location>
        <location evidence="2">Clathrin-coated vesicle</location>
    </subcellularLocation>
</comment>
<proteinExistence type="evidence at transcript level"/>
<evidence type="ECO:0000256" key="13">
    <source>
        <dbReference type="ARBA" id="ARBA00023329"/>
    </source>
</evidence>
<reference evidence="21" key="1">
    <citation type="journal article" date="2014" name="Nature">
        <title>Elephant shark genome provides unique insights into gnathostome evolution.</title>
        <authorList>
            <consortium name="International Elephant Shark Genome Sequencing Consortium"/>
            <person name="Venkatesh B."/>
            <person name="Lee A.P."/>
            <person name="Ravi V."/>
            <person name="Maurya A.K."/>
            <person name="Lian M.M."/>
            <person name="Swann J.B."/>
            <person name="Ohta Y."/>
            <person name="Flajnik M.F."/>
            <person name="Sutoh Y."/>
            <person name="Kasahara M."/>
            <person name="Hoon S."/>
            <person name="Gangu V."/>
            <person name="Roy S.W."/>
            <person name="Irimia M."/>
            <person name="Korzh V."/>
            <person name="Kondrychyn I."/>
            <person name="Lim Z.W."/>
            <person name="Tay B.H."/>
            <person name="Tohari S."/>
            <person name="Kong K.W."/>
            <person name="Ho S."/>
            <person name="Lorente-Galdos B."/>
            <person name="Quilez J."/>
            <person name="Marques-Bonet T."/>
            <person name="Raney B.J."/>
            <person name="Ingham P.W."/>
            <person name="Tay A."/>
            <person name="Hillier L.W."/>
            <person name="Minx P."/>
            <person name="Boehm T."/>
            <person name="Wilson R.K."/>
            <person name="Brenner S."/>
            <person name="Warren W.C."/>
        </authorList>
    </citation>
    <scope>NUCLEOTIDE SEQUENCE</scope>
    <source>
        <tissue evidence="21">Testis</tissue>
    </source>
</reference>
<dbReference type="InterPro" id="IPR001245">
    <property type="entry name" value="Ser-Thr/Tyr_kinase_cat_dom"/>
</dbReference>
<dbReference type="PRINTS" id="PR00109">
    <property type="entry name" value="TYRKINASE"/>
</dbReference>
<evidence type="ECO:0000256" key="6">
    <source>
        <dbReference type="ARBA" id="ARBA00022679"/>
    </source>
</evidence>
<evidence type="ECO:0000256" key="10">
    <source>
        <dbReference type="ARBA" id="ARBA00022840"/>
    </source>
</evidence>
<dbReference type="InterPro" id="IPR037085">
    <property type="entry name" value="Cdc42-bd-like_dom_sf"/>
</dbReference>
<accession>V9KEG5</accession>
<evidence type="ECO:0000256" key="5">
    <source>
        <dbReference type="ARBA" id="ARBA00022527"/>
    </source>
</evidence>
<evidence type="ECO:0000256" key="2">
    <source>
        <dbReference type="ARBA" id="ARBA00004132"/>
    </source>
</evidence>
<dbReference type="SUPFAM" id="SSF50044">
    <property type="entry name" value="SH3-domain"/>
    <property type="match status" value="1"/>
</dbReference>
<evidence type="ECO:0000256" key="15">
    <source>
        <dbReference type="ARBA" id="ARBA00060742"/>
    </source>
</evidence>
<dbReference type="InterPro" id="IPR050198">
    <property type="entry name" value="Non-receptor_tyrosine_kinases"/>
</dbReference>
<evidence type="ECO:0000256" key="12">
    <source>
        <dbReference type="ARBA" id="ARBA00023137"/>
    </source>
</evidence>
<keyword evidence="7" id="KW-0479">Metal-binding</keyword>
<feature type="region of interest" description="Disordered" evidence="18">
    <location>
        <begin position="635"/>
        <end position="711"/>
    </location>
</feature>
<dbReference type="InterPro" id="IPR017441">
    <property type="entry name" value="Protein_kinase_ATP_BS"/>
</dbReference>
<dbReference type="GO" id="GO:0004713">
    <property type="term" value="F:protein tyrosine kinase activity"/>
    <property type="evidence" value="ECO:0007669"/>
    <property type="project" value="UniProtKB-KW"/>
</dbReference>
<evidence type="ECO:0000313" key="21">
    <source>
        <dbReference type="EMBL" id="AFO96690.1"/>
    </source>
</evidence>
<keyword evidence="3 16" id="KW-0728">SH3 domain</keyword>
<dbReference type="Pfam" id="PF09027">
    <property type="entry name" value="GTPase_binding"/>
    <property type="match status" value="1"/>
</dbReference>
<evidence type="ECO:0000256" key="16">
    <source>
        <dbReference type="PROSITE-ProRule" id="PRU00192"/>
    </source>
</evidence>
<dbReference type="CDD" id="cd09539">
    <property type="entry name" value="SAM_TNK-like"/>
    <property type="match status" value="1"/>
</dbReference>
<dbReference type="SUPFAM" id="SSF56112">
    <property type="entry name" value="Protein kinase-like (PK-like)"/>
    <property type="match status" value="1"/>
</dbReference>
<feature type="compositionally biased region" description="Basic and acidic residues" evidence="18">
    <location>
        <begin position="560"/>
        <end position="571"/>
    </location>
</feature>
<evidence type="ECO:0000256" key="11">
    <source>
        <dbReference type="ARBA" id="ARBA00022842"/>
    </source>
</evidence>
<evidence type="ECO:0000259" key="20">
    <source>
        <dbReference type="PROSITE" id="PS50011"/>
    </source>
</evidence>
<feature type="domain" description="SH3" evidence="19">
    <location>
        <begin position="429"/>
        <end position="489"/>
    </location>
</feature>
<feature type="compositionally biased region" description="Basic and acidic residues" evidence="18">
    <location>
        <begin position="642"/>
        <end position="657"/>
    </location>
</feature>
<dbReference type="EMBL" id="JW864173">
    <property type="protein sequence ID" value="AFO96690.1"/>
    <property type="molecule type" value="mRNA"/>
</dbReference>
<dbReference type="GO" id="GO:0004674">
    <property type="term" value="F:protein serine/threonine kinase activity"/>
    <property type="evidence" value="ECO:0007669"/>
    <property type="project" value="UniProtKB-KW"/>
</dbReference>
<dbReference type="GO" id="GO:0005524">
    <property type="term" value="F:ATP binding"/>
    <property type="evidence" value="ECO:0007669"/>
    <property type="project" value="UniProtKB-UniRule"/>
</dbReference>
<keyword evidence="12" id="KW-0829">Tyrosine-protein kinase</keyword>
<dbReference type="InterPro" id="IPR049587">
    <property type="entry name" value="TNK-like_SAM"/>
</dbReference>
<keyword evidence="13" id="KW-0968">Cytoplasmic vesicle</keyword>
<dbReference type="InterPro" id="IPR020635">
    <property type="entry name" value="Tyr_kinase_cat_dom"/>
</dbReference>
<dbReference type="Pfam" id="PF07714">
    <property type="entry name" value="PK_Tyr_Ser-Thr"/>
    <property type="match status" value="1"/>
</dbReference>
<dbReference type="InterPro" id="IPR008266">
    <property type="entry name" value="Tyr_kinase_AS"/>
</dbReference>
<feature type="binding site" evidence="17">
    <location>
        <position position="200"/>
    </location>
    <ligand>
        <name>ATP</name>
        <dbReference type="ChEBI" id="CHEBI:30616"/>
    </ligand>
</feature>
<evidence type="ECO:0000256" key="3">
    <source>
        <dbReference type="ARBA" id="ARBA00022443"/>
    </source>
</evidence>
<protein>
    <submittedName>
        <fullName evidence="21">Activated CDC42 kinase 1</fullName>
    </submittedName>
</protein>
<dbReference type="InterPro" id="IPR011009">
    <property type="entry name" value="Kinase-like_dom_sf"/>
</dbReference>
<feature type="region of interest" description="Disordered" evidence="18">
    <location>
        <begin position="553"/>
        <end position="584"/>
    </location>
</feature>
<dbReference type="InterPro" id="IPR055175">
    <property type="entry name" value="ACK/TNK-like_SAM"/>
</dbReference>
<dbReference type="FunFam" id="3.30.200.20:FF:000107">
    <property type="entry name" value="Putative activated CDC42 kinase 1"/>
    <property type="match status" value="1"/>
</dbReference>
<evidence type="ECO:0000256" key="9">
    <source>
        <dbReference type="ARBA" id="ARBA00022777"/>
    </source>
</evidence>
<dbReference type="AlphaFoldDB" id="V9KEG5"/>
<feature type="domain" description="Protein kinase" evidence="20">
    <location>
        <begin position="168"/>
        <end position="429"/>
    </location>
</feature>
<dbReference type="Pfam" id="PF22931">
    <property type="entry name" value="SAM_TNK"/>
    <property type="match status" value="1"/>
</dbReference>
<dbReference type="PROSITE" id="PS50002">
    <property type="entry name" value="SH3"/>
    <property type="match status" value="1"/>
</dbReference>
<dbReference type="InterPro" id="IPR001452">
    <property type="entry name" value="SH3_domain"/>
</dbReference>
<comment type="catalytic activity">
    <reaction evidence="14">
        <text>L-threonyl-[protein] + ATP = O-phospho-L-threonyl-[protein] + ADP + H(+)</text>
        <dbReference type="Rhea" id="RHEA:46608"/>
        <dbReference type="Rhea" id="RHEA-COMP:11060"/>
        <dbReference type="Rhea" id="RHEA-COMP:11605"/>
        <dbReference type="ChEBI" id="CHEBI:15378"/>
        <dbReference type="ChEBI" id="CHEBI:30013"/>
        <dbReference type="ChEBI" id="CHEBI:30616"/>
        <dbReference type="ChEBI" id="CHEBI:61977"/>
        <dbReference type="ChEBI" id="CHEBI:456216"/>
        <dbReference type="EC" id="2.7.11.1"/>
    </reaction>
</comment>
<dbReference type="FunFam" id="1.10.510.10:FF:000080">
    <property type="entry name" value="Putative activated CDC42 kinase 1"/>
    <property type="match status" value="1"/>
</dbReference>
<organism evidence="21">
    <name type="scientific">Callorhinchus milii</name>
    <name type="common">Ghost shark</name>
    <dbReference type="NCBI Taxonomy" id="7868"/>
    <lineage>
        <taxon>Eukaryota</taxon>
        <taxon>Metazoa</taxon>
        <taxon>Chordata</taxon>
        <taxon>Craniata</taxon>
        <taxon>Vertebrata</taxon>
        <taxon>Chondrichthyes</taxon>
        <taxon>Holocephali</taxon>
        <taxon>Chimaeriformes</taxon>
        <taxon>Callorhinchidae</taxon>
        <taxon>Callorhinchus</taxon>
    </lineage>
</organism>
<dbReference type="SMART" id="SM00219">
    <property type="entry name" value="TyrKc"/>
    <property type="match status" value="1"/>
</dbReference>
<keyword evidence="9 21" id="KW-0418">Kinase</keyword>
<dbReference type="PROSITE" id="PS00107">
    <property type="entry name" value="PROTEIN_KINASE_ATP"/>
    <property type="match status" value="1"/>
</dbReference>
<keyword evidence="5" id="KW-0723">Serine/threonine-protein kinase</keyword>
<dbReference type="PROSITE" id="PS00109">
    <property type="entry name" value="PROTEIN_KINASE_TYR"/>
    <property type="match status" value="1"/>
</dbReference>
<dbReference type="PANTHER" id="PTHR24418">
    <property type="entry name" value="TYROSINE-PROTEIN KINASE"/>
    <property type="match status" value="1"/>
</dbReference>
<keyword evidence="8 17" id="KW-0547">Nucleotide-binding</keyword>